<evidence type="ECO:0000256" key="8">
    <source>
        <dbReference type="ARBA" id="ARBA00023242"/>
    </source>
</evidence>
<dbReference type="GO" id="GO:0000976">
    <property type="term" value="F:transcription cis-regulatory region binding"/>
    <property type="evidence" value="ECO:0007669"/>
    <property type="project" value="UniProtKB-ARBA"/>
</dbReference>
<dbReference type="PANTHER" id="PTHR45988">
    <property type="entry name" value="C2H2 TYPE ZINC FINGER TRANSCRIPTION FACTOR FAMILY-RELATED"/>
    <property type="match status" value="1"/>
</dbReference>
<evidence type="ECO:0000256" key="5">
    <source>
        <dbReference type="ARBA" id="ARBA00022833"/>
    </source>
</evidence>
<accession>A0A8X7QGS8</accession>
<keyword evidence="13" id="KW-1185">Reference proteome</keyword>
<feature type="non-terminal residue" evidence="12">
    <location>
        <position position="281"/>
    </location>
</feature>
<evidence type="ECO:0000313" key="12">
    <source>
        <dbReference type="EMBL" id="KAG2269513.1"/>
    </source>
</evidence>
<evidence type="ECO:0000256" key="9">
    <source>
        <dbReference type="PROSITE-ProRule" id="PRU00042"/>
    </source>
</evidence>
<dbReference type="SMART" id="SM00355">
    <property type="entry name" value="ZnF_C2H2"/>
    <property type="match status" value="2"/>
</dbReference>
<keyword evidence="4 9" id="KW-0863">Zinc-finger</keyword>
<keyword evidence="3" id="KW-0677">Repeat</keyword>
<dbReference type="AlphaFoldDB" id="A0A8X7QGS8"/>
<reference evidence="12 13" key="1">
    <citation type="submission" date="2020-02" db="EMBL/GenBank/DDBJ databases">
        <authorList>
            <person name="Ma Q."/>
            <person name="Huang Y."/>
            <person name="Song X."/>
            <person name="Pei D."/>
        </authorList>
    </citation>
    <scope>NUCLEOTIDE SEQUENCE [LARGE SCALE GENOMIC DNA]</scope>
    <source>
        <strain evidence="12">Sxm20200214</strain>
        <tissue evidence="12">Leaf</tissue>
    </source>
</reference>
<feature type="compositionally biased region" description="Low complexity" evidence="10">
    <location>
        <begin position="178"/>
        <end position="189"/>
    </location>
</feature>
<dbReference type="GO" id="GO:0003700">
    <property type="term" value="F:DNA-binding transcription factor activity"/>
    <property type="evidence" value="ECO:0007669"/>
    <property type="project" value="InterPro"/>
</dbReference>
<proteinExistence type="predicted"/>
<evidence type="ECO:0000256" key="1">
    <source>
        <dbReference type="ARBA" id="ARBA00004123"/>
    </source>
</evidence>
<dbReference type="Proteomes" id="UP000886595">
    <property type="component" value="Unassembled WGS sequence"/>
</dbReference>
<feature type="domain" description="C2H2-type" evidence="11">
    <location>
        <begin position="140"/>
        <end position="167"/>
    </location>
</feature>
<evidence type="ECO:0000256" key="3">
    <source>
        <dbReference type="ARBA" id="ARBA00022737"/>
    </source>
</evidence>
<dbReference type="EMBL" id="JAAMPC010000013">
    <property type="protein sequence ID" value="KAG2269513.1"/>
    <property type="molecule type" value="Genomic_DNA"/>
</dbReference>
<feature type="domain" description="C2H2-type" evidence="11">
    <location>
        <begin position="193"/>
        <end position="220"/>
    </location>
</feature>
<dbReference type="PANTHER" id="PTHR45988:SF45">
    <property type="entry name" value="C2H2-TYPE DOMAIN-CONTAINING PROTEIN"/>
    <property type="match status" value="1"/>
</dbReference>
<evidence type="ECO:0000259" key="11">
    <source>
        <dbReference type="PROSITE" id="PS50157"/>
    </source>
</evidence>
<organism evidence="12 13">
    <name type="scientific">Brassica carinata</name>
    <name type="common">Ethiopian mustard</name>
    <name type="synonym">Abyssinian cabbage</name>
    <dbReference type="NCBI Taxonomy" id="52824"/>
    <lineage>
        <taxon>Eukaryota</taxon>
        <taxon>Viridiplantae</taxon>
        <taxon>Streptophyta</taxon>
        <taxon>Embryophyta</taxon>
        <taxon>Tracheophyta</taxon>
        <taxon>Spermatophyta</taxon>
        <taxon>Magnoliopsida</taxon>
        <taxon>eudicotyledons</taxon>
        <taxon>Gunneridae</taxon>
        <taxon>Pentapetalae</taxon>
        <taxon>rosids</taxon>
        <taxon>malvids</taxon>
        <taxon>Brassicales</taxon>
        <taxon>Brassicaceae</taxon>
        <taxon>Brassiceae</taxon>
        <taxon>Brassica</taxon>
    </lineage>
</organism>
<evidence type="ECO:0000256" key="6">
    <source>
        <dbReference type="ARBA" id="ARBA00023015"/>
    </source>
</evidence>
<keyword evidence="6" id="KW-0805">Transcription regulation</keyword>
<evidence type="ECO:0000256" key="7">
    <source>
        <dbReference type="ARBA" id="ARBA00023163"/>
    </source>
</evidence>
<dbReference type="PROSITE" id="PS50157">
    <property type="entry name" value="ZINC_FINGER_C2H2_2"/>
    <property type="match status" value="2"/>
</dbReference>
<comment type="subcellular location">
    <subcellularLocation>
        <location evidence="1">Nucleus</location>
    </subcellularLocation>
</comment>
<name>A0A8X7QGS8_BRACI</name>
<evidence type="ECO:0000256" key="10">
    <source>
        <dbReference type="SAM" id="MobiDB-lite"/>
    </source>
</evidence>
<evidence type="ECO:0000256" key="2">
    <source>
        <dbReference type="ARBA" id="ARBA00022723"/>
    </source>
</evidence>
<dbReference type="Gene3D" id="3.30.160.60">
    <property type="entry name" value="Classic Zinc Finger"/>
    <property type="match status" value="1"/>
</dbReference>
<gene>
    <name evidence="12" type="ORF">Bca52824_064068</name>
</gene>
<dbReference type="SUPFAM" id="SSF57667">
    <property type="entry name" value="beta-beta-alpha zinc fingers"/>
    <property type="match status" value="1"/>
</dbReference>
<feature type="compositionally biased region" description="Low complexity" evidence="10">
    <location>
        <begin position="220"/>
        <end position="234"/>
    </location>
</feature>
<keyword evidence="2" id="KW-0479">Metal-binding</keyword>
<comment type="caution">
    <text evidence="12">The sequence shown here is derived from an EMBL/GenBank/DDBJ whole genome shotgun (WGS) entry which is preliminary data.</text>
</comment>
<dbReference type="GO" id="GO:0008270">
    <property type="term" value="F:zinc ion binding"/>
    <property type="evidence" value="ECO:0007669"/>
    <property type="project" value="UniProtKB-KW"/>
</dbReference>
<keyword evidence="5" id="KW-0862">Zinc</keyword>
<dbReference type="GO" id="GO:0005634">
    <property type="term" value="C:nucleus"/>
    <property type="evidence" value="ECO:0007669"/>
    <property type="project" value="UniProtKB-SubCell"/>
</dbReference>
<keyword evidence="8" id="KW-0539">Nucleus</keyword>
<feature type="region of interest" description="Disordered" evidence="10">
    <location>
        <begin position="220"/>
        <end position="281"/>
    </location>
</feature>
<feature type="region of interest" description="Disordered" evidence="10">
    <location>
        <begin position="163"/>
        <end position="189"/>
    </location>
</feature>
<evidence type="ECO:0000313" key="13">
    <source>
        <dbReference type="Proteomes" id="UP000886595"/>
    </source>
</evidence>
<dbReference type="InterPro" id="IPR044653">
    <property type="entry name" value="AZF1/2/3-like"/>
</dbReference>
<dbReference type="InterPro" id="IPR013087">
    <property type="entry name" value="Znf_C2H2_type"/>
</dbReference>
<keyword evidence="7" id="KW-0804">Transcription</keyword>
<sequence length="281" mass="30423">CLRQIKAIKPDGFRVCPYWRRLSVSSGPFTRPPLASRASRDEAERSSVSNILMALEAISSPRLASPVPPLFEDSSRFHGVEHWTKGKRSKRSRSDFPHKNLTEEEYLAFCLLLLARDGDRSNRNPLPPPPVTVGEKSSTYTCSVCDKSFSSYQALGGHKASHRKNLSQTLSGGGDDQSTSTTSAVTTGSGKSHVCSICHKSFPSGQALGGHKRCHYEGNNNSSSSVANSEGAGSTSHVSSGHRGFDLNIPPVPEFSLVNGDDEVMSPMPAKKPRFDFSEKA</sequence>
<dbReference type="FunFam" id="3.30.160.60:FF:003692">
    <property type="entry name" value="Zinc finger protein ZAT10"/>
    <property type="match status" value="1"/>
</dbReference>
<dbReference type="InterPro" id="IPR036236">
    <property type="entry name" value="Znf_C2H2_sf"/>
</dbReference>
<evidence type="ECO:0000256" key="4">
    <source>
        <dbReference type="ARBA" id="ARBA00022771"/>
    </source>
</evidence>
<protein>
    <recommendedName>
        <fullName evidence="11">C2H2-type domain-containing protein</fullName>
    </recommendedName>
</protein>
<dbReference type="PROSITE" id="PS00028">
    <property type="entry name" value="ZINC_FINGER_C2H2_1"/>
    <property type="match status" value="2"/>
</dbReference>
<dbReference type="OrthoDB" id="40579at2759"/>
<dbReference type="Pfam" id="PF13912">
    <property type="entry name" value="zf-C2H2_6"/>
    <property type="match status" value="2"/>
</dbReference>